<reference evidence="12 13" key="1">
    <citation type="journal article" date="2021" name="G3 (Bethesda)">
        <title>Improved contiguity of the threespine stickleback genome using long-read sequencing.</title>
        <authorList>
            <person name="Nath S."/>
            <person name="Shaw D.E."/>
            <person name="White M.A."/>
        </authorList>
    </citation>
    <scope>NUCLEOTIDE SEQUENCE [LARGE SCALE GENOMIC DNA]</scope>
    <source>
        <strain evidence="12 13">Lake Benthic</strain>
    </source>
</reference>
<evidence type="ECO:0000256" key="5">
    <source>
        <dbReference type="ARBA" id="ARBA00022692"/>
    </source>
</evidence>
<dbReference type="PANTHER" id="PTHR11958">
    <property type="entry name" value="SODIUM/DICARBOXYLATE SYMPORTER-RELATED"/>
    <property type="match status" value="1"/>
</dbReference>
<dbReference type="Ensembl" id="ENSGACT00000016224.2">
    <property type="protein sequence ID" value="ENSGACP00000016193.2"/>
    <property type="gene ID" value="ENSGACG00000012240.2"/>
</dbReference>
<evidence type="ECO:0000256" key="11">
    <source>
        <dbReference type="RuleBase" id="RU361216"/>
    </source>
</evidence>
<keyword evidence="3" id="KW-1003">Cell membrane</keyword>
<dbReference type="GO" id="GO:0046872">
    <property type="term" value="F:metal ion binding"/>
    <property type="evidence" value="ECO:0007669"/>
    <property type="project" value="UniProtKB-KW"/>
</dbReference>
<evidence type="ECO:0000256" key="8">
    <source>
        <dbReference type="ARBA" id="ARBA00022989"/>
    </source>
</evidence>
<reference evidence="12" key="2">
    <citation type="submission" date="2025-08" db="UniProtKB">
        <authorList>
            <consortium name="Ensembl"/>
        </authorList>
    </citation>
    <scope>IDENTIFICATION</scope>
</reference>
<feature type="transmembrane region" description="Helical" evidence="11">
    <location>
        <begin position="93"/>
        <end position="114"/>
    </location>
</feature>
<dbReference type="STRING" id="69293.ENSGACP00000016193"/>
<dbReference type="Pfam" id="PF00375">
    <property type="entry name" value="SDF"/>
    <property type="match status" value="1"/>
</dbReference>
<dbReference type="InterPro" id="IPR050746">
    <property type="entry name" value="DAACS"/>
</dbReference>
<keyword evidence="4" id="KW-0597">Phosphoprotein</keyword>
<reference evidence="12" key="3">
    <citation type="submission" date="2025-09" db="UniProtKB">
        <authorList>
            <consortium name="Ensembl"/>
        </authorList>
    </citation>
    <scope>IDENTIFICATION</scope>
</reference>
<evidence type="ECO:0000256" key="2">
    <source>
        <dbReference type="ARBA" id="ARBA00022448"/>
    </source>
</evidence>
<feature type="transmembrane region" description="Helical" evidence="11">
    <location>
        <begin position="198"/>
        <end position="216"/>
    </location>
</feature>
<evidence type="ECO:0000313" key="12">
    <source>
        <dbReference type="Ensembl" id="ENSGACP00000016193.2"/>
    </source>
</evidence>
<dbReference type="GO" id="GO:0005886">
    <property type="term" value="C:plasma membrane"/>
    <property type="evidence" value="ECO:0007669"/>
    <property type="project" value="UniProtKB-SubCell"/>
</dbReference>
<keyword evidence="9" id="KW-0915">Sodium</keyword>
<dbReference type="InParanoid" id="G3PF19"/>
<evidence type="ECO:0000256" key="1">
    <source>
        <dbReference type="ARBA" id="ARBA00004651"/>
    </source>
</evidence>
<dbReference type="AlphaFoldDB" id="G3PF19"/>
<dbReference type="InterPro" id="IPR036458">
    <property type="entry name" value="Na:dicarbo_symporter_sf"/>
</dbReference>
<keyword evidence="8 11" id="KW-1133">Transmembrane helix</keyword>
<keyword evidence="6" id="KW-0479">Metal-binding</keyword>
<comment type="subcellular location">
    <subcellularLocation>
        <location evidence="1">Cell membrane</location>
        <topology evidence="1">Multi-pass membrane protein</topology>
    </subcellularLocation>
    <subcellularLocation>
        <location evidence="11">Membrane</location>
        <topology evidence="11">Multi-pass membrane protein</topology>
    </subcellularLocation>
</comment>
<evidence type="ECO:0000256" key="3">
    <source>
        <dbReference type="ARBA" id="ARBA00022475"/>
    </source>
</evidence>
<feature type="transmembrane region" description="Helical" evidence="11">
    <location>
        <begin position="276"/>
        <end position="295"/>
    </location>
</feature>
<dbReference type="eggNOG" id="KOG3787">
    <property type="taxonomic scope" value="Eukaryota"/>
</dbReference>
<name>G3PF19_GASAC</name>
<sequence>MESLSRRFGGLFRSRNVMTFSRLVTFRQGVALGMILKTCVVMTNLDKDFISILGNLLMRLLEMLMVPLLLTNLARVTWDLNVGLSNRIAVRSVVYWVITTFLAMAIGLMLVLLVQPGVSHNAGETAGDEEDFPSLEALGDLAWNLVPESFIKSMFQQYSSKLVPFEISEVNQSTGLETNTTAQRWVRGFVDRPNTLGLVLWSVLYGLGVSLGAVEISGCGHFADNLRSLNRAFTIEVKYMCLLPLAVLFITANYVIETEGNVKEIVFQLAKFVGVVLSGHMIHVCIVLPLIYILCVRRNPLPVILGVLPAMKRALLISRNSAIVLTSQCCEEENMVDRRITGFLLQIRNDLNMDGTALCDVVAAVFISQLNHIDLHWNQLVFLCVTVSACSIGDIEVPATGTIITFFILNVLGIPSRNASLLFAVEWLLDAFNTAVNVLGDCICVSVVQHLSEKELGEMSRE</sequence>
<evidence type="ECO:0000256" key="6">
    <source>
        <dbReference type="ARBA" id="ARBA00022723"/>
    </source>
</evidence>
<dbReference type="GO" id="GO:0033229">
    <property type="term" value="F:cysteine transmembrane transporter activity"/>
    <property type="evidence" value="ECO:0007669"/>
    <property type="project" value="TreeGrafter"/>
</dbReference>
<dbReference type="SUPFAM" id="SSF118215">
    <property type="entry name" value="Proton glutamate symport protein"/>
    <property type="match status" value="1"/>
</dbReference>
<dbReference type="OMA" id="FTTLTLY"/>
<keyword evidence="5 11" id="KW-0812">Transmembrane</keyword>
<dbReference type="Proteomes" id="UP000007635">
    <property type="component" value="Chromosome XIII"/>
</dbReference>
<protein>
    <recommendedName>
        <fullName evidence="11">Amino acid transporter</fullName>
    </recommendedName>
</protein>
<keyword evidence="7" id="KW-0029">Amino-acid transport</keyword>
<evidence type="ECO:0000256" key="9">
    <source>
        <dbReference type="ARBA" id="ARBA00023053"/>
    </source>
</evidence>
<keyword evidence="2 11" id="KW-0813">Transport</keyword>
<dbReference type="Gene3D" id="1.10.3860.10">
    <property type="entry name" value="Sodium:dicarboxylate symporter"/>
    <property type="match status" value="1"/>
</dbReference>
<evidence type="ECO:0000256" key="7">
    <source>
        <dbReference type="ARBA" id="ARBA00022970"/>
    </source>
</evidence>
<keyword evidence="11" id="KW-0769">Symport</keyword>
<dbReference type="Bgee" id="ENSGACG00000012240">
    <property type="expression patterns" value="Expressed in testis"/>
</dbReference>
<dbReference type="PRINTS" id="PR00173">
    <property type="entry name" value="EDTRNSPORT"/>
</dbReference>
<feature type="transmembrane region" description="Helical" evidence="11">
    <location>
        <begin position="237"/>
        <end position="256"/>
    </location>
</feature>
<dbReference type="PANTHER" id="PTHR11958:SF109">
    <property type="entry name" value="EXCITATORY AMINO ACID TRANSPORTER 3"/>
    <property type="match status" value="1"/>
</dbReference>
<proteinExistence type="inferred from homology"/>
<dbReference type="GO" id="GO:0015501">
    <property type="term" value="F:glutamate:sodium symporter activity"/>
    <property type="evidence" value="ECO:0007669"/>
    <property type="project" value="TreeGrafter"/>
</dbReference>
<feature type="transmembrane region" description="Helical" evidence="11">
    <location>
        <begin position="49"/>
        <end position="73"/>
    </location>
</feature>
<accession>G3PF19</accession>
<comment type="similarity">
    <text evidence="11">Belongs to the dicarboxylate/amino acid:cation symporter (DAACS) (TC 2.A.23) family.</text>
</comment>
<keyword evidence="13" id="KW-1185">Reference proteome</keyword>
<dbReference type="InterPro" id="IPR001991">
    <property type="entry name" value="Na-dicarboxylate_symporter"/>
</dbReference>
<keyword evidence="10 11" id="KW-0472">Membrane</keyword>
<evidence type="ECO:0000313" key="13">
    <source>
        <dbReference type="Proteomes" id="UP000007635"/>
    </source>
</evidence>
<evidence type="ECO:0000256" key="4">
    <source>
        <dbReference type="ARBA" id="ARBA00022553"/>
    </source>
</evidence>
<dbReference type="GeneTree" id="ENSGT00940000155397"/>
<dbReference type="GO" id="GO:0005313">
    <property type="term" value="F:L-glutamate transmembrane transporter activity"/>
    <property type="evidence" value="ECO:0007669"/>
    <property type="project" value="TreeGrafter"/>
</dbReference>
<evidence type="ECO:0000256" key="10">
    <source>
        <dbReference type="ARBA" id="ARBA00023136"/>
    </source>
</evidence>
<feature type="transmembrane region" description="Helical" evidence="11">
    <location>
        <begin position="20"/>
        <end position="43"/>
    </location>
</feature>
<organism evidence="12 13">
    <name type="scientific">Gasterosteus aculeatus aculeatus</name>
    <name type="common">three-spined stickleback</name>
    <dbReference type="NCBI Taxonomy" id="481459"/>
    <lineage>
        <taxon>Eukaryota</taxon>
        <taxon>Metazoa</taxon>
        <taxon>Chordata</taxon>
        <taxon>Craniata</taxon>
        <taxon>Vertebrata</taxon>
        <taxon>Euteleostomi</taxon>
        <taxon>Actinopterygii</taxon>
        <taxon>Neopterygii</taxon>
        <taxon>Teleostei</taxon>
        <taxon>Neoteleostei</taxon>
        <taxon>Acanthomorphata</taxon>
        <taxon>Eupercaria</taxon>
        <taxon>Perciformes</taxon>
        <taxon>Cottioidei</taxon>
        <taxon>Gasterosteales</taxon>
        <taxon>Gasterosteidae</taxon>
        <taxon>Gasterosteus</taxon>
    </lineage>
</organism>